<proteinExistence type="predicted"/>
<gene>
    <name evidence="1" type="ORF">NFI80_01435</name>
</gene>
<accession>A0ABY4XM17</accession>
<dbReference type="Proteomes" id="UP001055420">
    <property type="component" value="Chromosome"/>
</dbReference>
<dbReference type="EMBL" id="CP098805">
    <property type="protein sequence ID" value="USJ31407.1"/>
    <property type="molecule type" value="Genomic_DNA"/>
</dbReference>
<evidence type="ECO:0008006" key="3">
    <source>
        <dbReference type="Google" id="ProtNLM"/>
    </source>
</evidence>
<evidence type="ECO:0000313" key="1">
    <source>
        <dbReference type="EMBL" id="USJ31407.1"/>
    </source>
</evidence>
<keyword evidence="2" id="KW-1185">Reference proteome</keyword>
<dbReference type="InterPro" id="IPR046484">
    <property type="entry name" value="DUF6577"/>
</dbReference>
<reference evidence="1" key="1">
    <citation type="submission" date="2022-06" db="EMBL/GenBank/DDBJ databases">
        <title>Novel species in genus Dyadobacter.</title>
        <authorList>
            <person name="Ma C."/>
        </authorList>
    </citation>
    <scope>NUCLEOTIDE SEQUENCE</scope>
    <source>
        <strain evidence="1">CY22</strain>
    </source>
</reference>
<sequence>MQREKTLQLVKPNETIRRPALLSLLRKEYPRAKLNTLDWHIHTLLEQGKLVRQGRGAYAVSSNKSVLSSFTPTLPQELFEIGQRLGRKFPLVTTCVWTTSILHSFVVQQPTITYWLVEAERDEVDVIFDFILNDVFINRLSIPIIRADDLALMERYTPGRHNILLVKPLISEAPLLQNDQELNVPTLEKVIVDLVADNNIFGLFLAELPSLLVDLTHRFLLNQGRLRRYARRRHKLSLVDSYLPQRPTDCHS</sequence>
<evidence type="ECO:0000313" key="2">
    <source>
        <dbReference type="Proteomes" id="UP001055420"/>
    </source>
</evidence>
<dbReference type="Pfam" id="PF20217">
    <property type="entry name" value="DUF6577"/>
    <property type="match status" value="1"/>
</dbReference>
<dbReference type="RefSeq" id="WP_235164447.1">
    <property type="nucleotide sequence ID" value="NZ_CP098805.1"/>
</dbReference>
<organism evidence="1 2">
    <name type="scientific">Dyadobacter chenhuakuii</name>
    <dbReference type="NCBI Taxonomy" id="2909339"/>
    <lineage>
        <taxon>Bacteria</taxon>
        <taxon>Pseudomonadati</taxon>
        <taxon>Bacteroidota</taxon>
        <taxon>Cytophagia</taxon>
        <taxon>Cytophagales</taxon>
        <taxon>Spirosomataceae</taxon>
        <taxon>Dyadobacter</taxon>
    </lineage>
</organism>
<protein>
    <recommendedName>
        <fullName evidence="3">Transcriptional regulator of viral defense system</fullName>
    </recommendedName>
</protein>
<name>A0ABY4XM17_9BACT</name>